<feature type="compositionally biased region" description="Polar residues" evidence="3">
    <location>
        <begin position="718"/>
        <end position="741"/>
    </location>
</feature>
<feature type="region of interest" description="Disordered" evidence="3">
    <location>
        <begin position="1233"/>
        <end position="1258"/>
    </location>
</feature>
<feature type="region of interest" description="Disordered" evidence="3">
    <location>
        <begin position="265"/>
        <end position="284"/>
    </location>
</feature>
<feature type="region of interest" description="Disordered" evidence="3">
    <location>
        <begin position="764"/>
        <end position="803"/>
    </location>
</feature>
<dbReference type="Pfam" id="PF12588">
    <property type="entry name" value="PSDC"/>
    <property type="match status" value="1"/>
</dbReference>
<feature type="region of interest" description="Disordered" evidence="3">
    <location>
        <begin position="351"/>
        <end position="401"/>
    </location>
</feature>
<keyword evidence="7" id="KW-1185">Reference proteome</keyword>
<dbReference type="Proteomes" id="UP001345827">
    <property type="component" value="Unassembled WGS sequence"/>
</dbReference>
<feature type="compositionally biased region" description="Basic and acidic residues" evidence="3">
    <location>
        <begin position="634"/>
        <end position="643"/>
    </location>
</feature>
<feature type="compositionally biased region" description="Basic and acidic residues" evidence="3">
    <location>
        <begin position="356"/>
        <end position="368"/>
    </location>
</feature>
<feature type="region of interest" description="Disordered" evidence="3">
    <location>
        <begin position="1031"/>
        <end position="1059"/>
    </location>
</feature>
<dbReference type="InterPro" id="IPR022237">
    <property type="entry name" value="PsiD-like"/>
</dbReference>
<feature type="transmembrane region" description="Helical" evidence="4">
    <location>
        <begin position="1288"/>
        <end position="1306"/>
    </location>
</feature>
<evidence type="ECO:0000256" key="2">
    <source>
        <dbReference type="ARBA" id="ARBA00023239"/>
    </source>
</evidence>
<feature type="transmembrane region" description="Helical" evidence="4">
    <location>
        <begin position="833"/>
        <end position="855"/>
    </location>
</feature>
<accession>A0AAV9Q9A3</accession>
<evidence type="ECO:0000256" key="1">
    <source>
        <dbReference type="ARBA" id="ARBA00022793"/>
    </source>
</evidence>
<keyword evidence="4" id="KW-0472">Membrane</keyword>
<dbReference type="Pfam" id="PF02666">
    <property type="entry name" value="PS_Dcarbxylase"/>
    <property type="match status" value="1"/>
</dbReference>
<feature type="compositionally biased region" description="Basic and acidic residues" evidence="3">
    <location>
        <begin position="377"/>
        <end position="392"/>
    </location>
</feature>
<keyword evidence="4" id="KW-0812">Transmembrane</keyword>
<feature type="compositionally biased region" description="Polar residues" evidence="3">
    <location>
        <begin position="36"/>
        <end position="56"/>
    </location>
</feature>
<dbReference type="PANTHER" id="PTHR10067">
    <property type="entry name" value="PHOSPHATIDYLSERINE DECARBOXYLASE"/>
    <property type="match status" value="1"/>
</dbReference>
<feature type="compositionally biased region" description="Polar residues" evidence="3">
    <location>
        <begin position="91"/>
        <end position="106"/>
    </location>
</feature>
<evidence type="ECO:0000256" key="3">
    <source>
        <dbReference type="SAM" id="MobiDB-lite"/>
    </source>
</evidence>
<feature type="compositionally biased region" description="Polar residues" evidence="3">
    <location>
        <begin position="129"/>
        <end position="139"/>
    </location>
</feature>
<gene>
    <name evidence="6" type="ORF">LTR25_005392</name>
</gene>
<feature type="domain" description="L-tryptophan decarboxylase PsiD-like" evidence="5">
    <location>
        <begin position="1356"/>
        <end position="1497"/>
    </location>
</feature>
<evidence type="ECO:0000259" key="5">
    <source>
        <dbReference type="Pfam" id="PF12588"/>
    </source>
</evidence>
<feature type="compositionally biased region" description="Low complexity" evidence="3">
    <location>
        <begin position="57"/>
        <end position="69"/>
    </location>
</feature>
<dbReference type="EMBL" id="JAXLQG010000008">
    <property type="protein sequence ID" value="KAK5536718.1"/>
    <property type="molecule type" value="Genomic_DNA"/>
</dbReference>
<sequence length="1753" mass="192729">MVTSFEPSGNSPQMFRPELLQQDRRGPIPAFPLSSPPNETFTTFKPTNGGTSLATNNPFLSSNAFASSLSEDESASSSGEDEFHLERYSQDAPNNRPTTRPGQKTPSWRKKQHQTSTSDPDRRRPGLNIVTNFSAPSQRSRTEGILVDKVLSQRPQLGQRYATALVSAKAEHVNQTMGDALEYSMGPTAFKSKAPSYDIKRGQPAQSRWQELQAAPKNVEGVLEKQQAESLNDQASMATIDLNSARGKDFSPDDRSVVIGLSVPQSEADAHPSKPNLDSAVSAQTPETPAIVITPAEVTDTWKPSFLRKARPSSSIYSVQARSHNLKMEASPPPVPRLPRAHVRDSPPVVGASIEHSSEVPSRGHEEDWISEDEKDSEFAESLRRASSESQEHIFPLEGDQARPRSQGWWNLMLSPMLSRKGTISDNTRVKDTQRPPVPSTAGFEKHKSVSSLVAESPETPRRLGLASPRASMSSRWTFWAKGLGKGLQEDQVETLPVQSQDSSPPAEEAKALPSCEPFDYLGTGLAAEYYHACAVEQLSGTRYFECQNHSCEEKSPLLHSIFEPKVLGEVDAQENNAKRVSGNATPGDASEERVKSHITVHSAPEELSPLVREANAAIVTKARAVEAPVAAEGKSRDMKPEENAANDESIPAQEEARSFSSSPPYRNSQLPNIAAVAPAHVGQPPIRSPGPISPGMQQTMTSQGAVPMSEIIRPSNEVRSVEQTTMPPESQTWAQTQPQSVTIQNHTTYAEWSRHVSGPVALQARKDIIDSPPEPTTIGREMDRSATQKPKPASSQEIDAPKKPGIFSKLKSLLKKKGSQGAEDSTRKKRRWTLIVAIPLLLIVIACILLATLLTRKGDGTPVQSQWLNLTGYPPIPTGISTIAMPDAVKEQPGCVAPTTMWSCALPKENQAEIAPNNPDQPNFRFEITFKNGTVPANLTIPVDKVSKRASNLSSRANDPFTDDLFDSNPAPPSRADQIFMGNTTDNITTPFQGEDTPFFMTFVAVFPVDPSNATQSSISPSSARLLARQASNNSDSIPAPDVLDDGSAAPANLLPTSPYPTSQPIKLYNRGQVDEHFGFYMYYDKSIFLHSTAPLNTSEFANNNGIDPQDQNGGSTRDQARLRCTFAQTRFLVRIYTNTAFGATLLSPISVTNSTSMSNNSATNFNRPGSFPYPSTISLDRHGGNINKKAIYCYGVDDLQVIQDDVKSIVPELRGVGGQLINPAPPLVNGNSSSDATATDGFDPEAGGIDGGSGGEQLFEPRLRKFFPKEKIEENEKPIQVFCEKVFVFIILIILTITLIINFSTEVIMKHEKDIPAEHHTHRTGEWLPHDHRAHREWLAGVIEHVDQNPKDLHPVVQEFKDMIEKNTRVWLLFSSMFDQIPNKEPYKNDPRGGGHPTVRDHIHMLQVINHLLTTAPSWNDKSERVGLVGLPFNALFDWPMGTKSGFAVFLDPQVNAMLKKILNAWAGFLSSPESAYVLKEDAKGSWFSPHGHDELQFTANVGKTNYKFEEMFHCDPSDPHMGYKSWDEFFTRHFKEEARPVASPDDDNVIANACESKTYAVARDVKRRDKFWLKGQPYSVVDMLAQDPLADQFVGGTVYQAFLSALSYHRWHAPVSGKLVKAYVVDGTYYSEPLFEDFAPNKGADPAGQVTSQGYLTATATRAIMFFEADNPAIGLMAFLGIGMCEVSTCEMTVKEGQHVKKGDEIGMFHFGGSTHCLMFRKGVEVEGFPEPHPEHNIPVRSEVARVKST</sequence>
<feature type="region of interest" description="Disordered" evidence="3">
    <location>
        <begin position="628"/>
        <end position="741"/>
    </location>
</feature>
<dbReference type="GO" id="GO:0004609">
    <property type="term" value="F:phosphatidylserine decarboxylase activity"/>
    <property type="evidence" value="ECO:0007669"/>
    <property type="project" value="InterPro"/>
</dbReference>
<keyword evidence="2" id="KW-0456">Lyase</keyword>
<dbReference type="InterPro" id="IPR003817">
    <property type="entry name" value="PS_Dcarbxylase"/>
</dbReference>
<feature type="compositionally biased region" description="Polar residues" evidence="3">
    <location>
        <begin position="1"/>
        <end position="13"/>
    </location>
</feature>
<keyword evidence="1" id="KW-0210">Decarboxylase</keyword>
<dbReference type="GO" id="GO:0005739">
    <property type="term" value="C:mitochondrion"/>
    <property type="evidence" value="ECO:0007669"/>
    <property type="project" value="TreeGrafter"/>
</dbReference>
<reference evidence="6 7" key="1">
    <citation type="submission" date="2023-06" db="EMBL/GenBank/DDBJ databases">
        <title>Black Yeasts Isolated from many extreme environments.</title>
        <authorList>
            <person name="Coleine C."/>
            <person name="Stajich J.E."/>
            <person name="Selbmann L."/>
        </authorList>
    </citation>
    <scope>NUCLEOTIDE SEQUENCE [LARGE SCALE GENOMIC DNA]</scope>
    <source>
        <strain evidence="6 7">CCFEE 5887</strain>
    </source>
</reference>
<organism evidence="6 7">
    <name type="scientific">Vermiconidia calcicola</name>
    <dbReference type="NCBI Taxonomy" id="1690605"/>
    <lineage>
        <taxon>Eukaryota</taxon>
        <taxon>Fungi</taxon>
        <taxon>Dikarya</taxon>
        <taxon>Ascomycota</taxon>
        <taxon>Pezizomycotina</taxon>
        <taxon>Dothideomycetes</taxon>
        <taxon>Dothideomycetidae</taxon>
        <taxon>Mycosphaerellales</taxon>
        <taxon>Extremaceae</taxon>
        <taxon>Vermiconidia</taxon>
    </lineage>
</organism>
<evidence type="ECO:0000256" key="4">
    <source>
        <dbReference type="SAM" id="Phobius"/>
    </source>
</evidence>
<dbReference type="PANTHER" id="PTHR10067:SF9">
    <property type="entry name" value="PHOSPHATIDYLSERINE DECARBOXYLASE FAMILY PROTEIN (AFU_ORTHOLOGUE AFUA_7G01730)"/>
    <property type="match status" value="1"/>
</dbReference>
<feature type="compositionally biased region" description="Polar residues" evidence="3">
    <location>
        <begin position="659"/>
        <end position="672"/>
    </location>
</feature>
<keyword evidence="4" id="KW-1133">Transmembrane helix</keyword>
<feature type="region of interest" description="Disordered" evidence="3">
    <location>
        <begin position="1"/>
        <end position="141"/>
    </location>
</feature>
<comment type="caution">
    <text evidence="6">The sequence shown here is derived from an EMBL/GenBank/DDBJ whole genome shotgun (WGS) entry which is preliminary data.</text>
</comment>
<name>A0AAV9Q9A3_9PEZI</name>
<feature type="compositionally biased region" description="Polar residues" evidence="3">
    <location>
        <begin position="788"/>
        <end position="798"/>
    </location>
</feature>
<dbReference type="GO" id="GO:0006646">
    <property type="term" value="P:phosphatidylethanolamine biosynthetic process"/>
    <property type="evidence" value="ECO:0007669"/>
    <property type="project" value="TreeGrafter"/>
</dbReference>
<proteinExistence type="predicted"/>
<evidence type="ECO:0000313" key="7">
    <source>
        <dbReference type="Proteomes" id="UP001345827"/>
    </source>
</evidence>
<feature type="region of interest" description="Disordered" evidence="3">
    <location>
        <begin position="423"/>
        <end position="469"/>
    </location>
</feature>
<feature type="region of interest" description="Disordered" evidence="3">
    <location>
        <begin position="955"/>
        <end position="983"/>
    </location>
</feature>
<protein>
    <recommendedName>
        <fullName evidence="5">L-tryptophan decarboxylase PsiD-like domain-containing protein</fullName>
    </recommendedName>
</protein>
<evidence type="ECO:0000313" key="6">
    <source>
        <dbReference type="EMBL" id="KAK5536718.1"/>
    </source>
</evidence>